<feature type="region of interest" description="Disordered" evidence="1">
    <location>
        <begin position="15"/>
        <end position="34"/>
    </location>
</feature>
<dbReference type="Proteomes" id="UP001188597">
    <property type="component" value="Unassembled WGS sequence"/>
</dbReference>
<dbReference type="EMBL" id="JAVXUP010001633">
    <property type="protein sequence ID" value="KAK3009577.1"/>
    <property type="molecule type" value="Genomic_DNA"/>
</dbReference>
<evidence type="ECO:0000313" key="2">
    <source>
        <dbReference type="EMBL" id="KAK3009577.1"/>
    </source>
</evidence>
<sequence length="201" mass="22012">MRYKICKSTVMQRTQATQGHSRAVSTPVGGGHNGSNSFSEQAMQVESSVALIDDSSATSFYSMAMNFVSLEALDSESNLLVIEAIPLKMVDVWAPTKWQEKSKCAKTNRSTNDEPSHTSGSVPHAVIGAELKKKKPYISDAKQNLEVYKLTHKLKHDSNGQPLEEQDCPYVSMKAKAIRAEVIPTDTTEDGNDETFDELGG</sequence>
<dbReference type="AlphaFoldDB" id="A0AA88VJY2"/>
<gene>
    <name evidence="2" type="ORF">RJ639_013970</name>
</gene>
<reference evidence="2" key="1">
    <citation type="submission" date="2022-12" db="EMBL/GenBank/DDBJ databases">
        <title>Draft genome assemblies for two species of Escallonia (Escalloniales).</title>
        <authorList>
            <person name="Chanderbali A."/>
            <person name="Dervinis C."/>
            <person name="Anghel I."/>
            <person name="Soltis D."/>
            <person name="Soltis P."/>
            <person name="Zapata F."/>
        </authorList>
    </citation>
    <scope>NUCLEOTIDE SEQUENCE</scope>
    <source>
        <strain evidence="2">UCBG64.0493</strain>
        <tissue evidence="2">Leaf</tissue>
    </source>
</reference>
<protein>
    <submittedName>
        <fullName evidence="2">Uncharacterized protein</fullName>
    </submittedName>
</protein>
<evidence type="ECO:0000313" key="3">
    <source>
        <dbReference type="Proteomes" id="UP001188597"/>
    </source>
</evidence>
<organism evidence="2 3">
    <name type="scientific">Escallonia herrerae</name>
    <dbReference type="NCBI Taxonomy" id="1293975"/>
    <lineage>
        <taxon>Eukaryota</taxon>
        <taxon>Viridiplantae</taxon>
        <taxon>Streptophyta</taxon>
        <taxon>Embryophyta</taxon>
        <taxon>Tracheophyta</taxon>
        <taxon>Spermatophyta</taxon>
        <taxon>Magnoliopsida</taxon>
        <taxon>eudicotyledons</taxon>
        <taxon>Gunneridae</taxon>
        <taxon>Pentapetalae</taxon>
        <taxon>asterids</taxon>
        <taxon>campanulids</taxon>
        <taxon>Escalloniales</taxon>
        <taxon>Escalloniaceae</taxon>
        <taxon>Escallonia</taxon>
    </lineage>
</organism>
<feature type="region of interest" description="Disordered" evidence="1">
    <location>
        <begin position="102"/>
        <end position="124"/>
    </location>
</feature>
<comment type="caution">
    <text evidence="2">The sequence shown here is derived from an EMBL/GenBank/DDBJ whole genome shotgun (WGS) entry which is preliminary data.</text>
</comment>
<accession>A0AA88VJY2</accession>
<evidence type="ECO:0000256" key="1">
    <source>
        <dbReference type="SAM" id="MobiDB-lite"/>
    </source>
</evidence>
<name>A0AA88VJY2_9ASTE</name>
<dbReference type="InterPro" id="IPR004252">
    <property type="entry name" value="Probable_transposase_24"/>
</dbReference>
<proteinExistence type="predicted"/>
<feature type="compositionally biased region" description="Polar residues" evidence="1">
    <location>
        <begin position="15"/>
        <end position="24"/>
    </location>
</feature>
<dbReference type="Pfam" id="PF03004">
    <property type="entry name" value="Transposase_24"/>
    <property type="match status" value="1"/>
</dbReference>
<keyword evidence="3" id="KW-1185">Reference proteome</keyword>